<dbReference type="SUPFAM" id="SSF53098">
    <property type="entry name" value="Ribonuclease H-like"/>
    <property type="match status" value="1"/>
</dbReference>
<reference evidence="7 8" key="1">
    <citation type="submission" date="2008-07" db="EMBL/GenBank/DDBJ databases">
        <authorList>
            <person name="El-Sayed N."/>
            <person name="Caler E."/>
            <person name="Inman J."/>
            <person name="Amedeo P."/>
            <person name="Hass B."/>
            <person name="Wortman J."/>
        </authorList>
    </citation>
    <scope>NUCLEOTIDE SEQUENCE [LARGE SCALE GENOMIC DNA]</scope>
    <source>
        <strain evidence="8">ATCC 50983 / TXsc</strain>
    </source>
</reference>
<evidence type="ECO:0000256" key="5">
    <source>
        <dbReference type="SAM" id="MobiDB-lite"/>
    </source>
</evidence>
<dbReference type="GO" id="GO:0015074">
    <property type="term" value="P:DNA integration"/>
    <property type="evidence" value="ECO:0007669"/>
    <property type="project" value="InterPro"/>
</dbReference>
<dbReference type="Gene3D" id="3.30.70.270">
    <property type="match status" value="1"/>
</dbReference>
<dbReference type="InterPro" id="IPR036397">
    <property type="entry name" value="RNaseH_sf"/>
</dbReference>
<evidence type="ECO:0000256" key="4">
    <source>
        <dbReference type="ARBA" id="ARBA00022759"/>
    </source>
</evidence>
<evidence type="ECO:0000259" key="6">
    <source>
        <dbReference type="PROSITE" id="PS50994"/>
    </source>
</evidence>
<evidence type="ECO:0000313" key="7">
    <source>
        <dbReference type="EMBL" id="EER16897.1"/>
    </source>
</evidence>
<accession>C5KF95</accession>
<feature type="compositionally biased region" description="Basic residues" evidence="5">
    <location>
        <begin position="598"/>
        <end position="607"/>
    </location>
</feature>
<dbReference type="Gene3D" id="1.10.340.70">
    <property type="match status" value="1"/>
</dbReference>
<feature type="region of interest" description="Disordered" evidence="5">
    <location>
        <begin position="1"/>
        <end position="75"/>
    </location>
</feature>
<sequence>MNFSREPRTSPRLAQHRQLQEQVNEGPAPAANVAQQSYANPAFGGDPHRAPAPIADGSPPIPGPSAENGMQPVIRDHVASASSSALLRCPDARAGVNASLLTPVANEQASPQLSLHSADVPPSGNGSHQHSLSSMTFDRKPPPQDHPSPAYQVRYVSPDPHAKTPSPALPLRPKTDTQGQVEQRFDSSHVSAPAAMPAQPSVAQPASLNDNMAVLFQQFCEFMVARNSSPAALPNAESCRPFQVGISAVADQTAQFGTTSNERIVFADPKANTQAIERSILADIEDRKRSAAVDCWAQERSRMAASSAKGPPGGAWRGTADLTETRSLQDFLQEIEASSMLFKLGSDSFRFIYLFENLSTHVSTKLGLKLESTYGAIENIPYGRQYEAAVTALRSDYGELQGNDDSSILNRWYVLNSTNFPTYQLFEEEFTTILAQLRRRGHSLPVTQANGRLLAALPSAVRAWVEDHVPLSLDESEFQRRLRVHCINHSIGTGWSTLRPGPWVLDKNGRYVKKPQPRTGPEIVPTASNPAASTAARDGSWPPGTSPVGPPSNLSVPPPMPSTGSPQVLAATSGLGDKTSTVSMDGGSRTQQSSRDQRHGRGQKRPKLTCYRCRDQSGGHSVNDCPATSPSESDKRCAKCGLQRHATDGCDNRIVAAKIPCGRCLQTGHLAFICPMTKPKSVPLSGVQSSAALLADSASVMPATNVDLYECTESLGCIDSTPNGPGALSSSIKVVPGTGDASTSIAVTCLLDTGASCNFAQLSTANKLGHVMPLPSPKPFRVANKQTYYATQVVRLTVLTINSRIKLDFLVVPELTAPLVIGMQGLSALGMMIWISPGACSVRTGVGPLQWHQLQQGLARKRQLPAKKVAMTQTDDLLLTIDQLASADSVVPISPVDTHDVIPDALYGVFPSAAECLAGLSLIDGLQAEENPIISQAHDITFAKSDSPNLVGTSVPELSAHDLPYTELYPQGPSDLLVSVRDGPMVLKDGSLVKAKRMTMQLPFIRPDRHPPYRLKQLIRRDLALLNRLQQTGHLAIYESLIESFKKSRFIRPVSIDESGNGDDAYYMPHFPVFTASKTSPCRPVWCGNELSAYLCRGHISVVESTIVSSLVALRTSTYYATTDLSKAFYSLKIRSSDRRYQRFIYRGRAFEFAVVMMGLRPSPAMLIRAMRPIVSLAQYILTFLFGDPGVDIAEIDFGPLKVGPITRHFAIHSDFSSPSTALSWIRIFLDDVTITAKTSGARTLSLEVVRLVARIFGFICETDKESDDSSDDVVKHLGILIHHGSLISPYRVASLSSLPEVRFASLTEHELDERDRAHAHPDDFNHASAVSFCGFEDLSDLNITPRKIDSWLRQFFDPLGLWLELVLRGRLLYRRICSSVVSPDAVVRDTSILTDLVGLYRALTHVPRVNRLVQGPLFITVDASKEIIAAVVCDKRGTRLFARAQVIPAARLSWTIVRQELTAILLGIEVGDFLSKLGVMVQYLCTDSLINLARCSARKFRTKGLQAWEILNIHKAREGCVRLGLSIHHIPGRINPADGPSRARIINLTPDLAEERLQYFEDLLREPHRPLEFWSAGHIVPDIPDGPEDVELAAATTTSLGDGVSSTVPPVPEGFSNELLLKIRSAQPDDPLCKNVCRAFTGNCPDLEASYVRNLKRFFHISDDGLILRTIEAPDGRPTIVVPAVLATEVVEAVHVCARHPGRDRTRQLVARHFWCKGLYKLTNRIVCSCDTCNRIKSTRLHRHSLGEARVRSSLPGELLGVDLLVYNSIPDSSGITPWSAEVDTALQTTGNTPSELMSDRLPKYILMIVCAATYRIWTRTLCTKSAPEVATVLGELLDDISPSVCLVDGGKEFANLLVRSMFVARGIQLLVVPPYSPRLAFYERCHREYQNGLRSMLLETNSPASHWWKYHSLITHAYNNSPLPGSSLSAAAVTPNDLYLAKGSTALLPGGTSDRPLSPAAERFIEAFEAIPPSELASKVNNSVAQAAAAIRDSLGVSMKLYQANWELRRAASRKGWALASVGRRSGPIEPGTWVYVWRPAHYKVTTNWIGPARVMAVRPADTYLIYWIGNRDDGADGRSSTEAGYNLMPIRQAAVLADLNVRYNNILVRAAAVQRAFIARQQIVRQQPLPTPQDILNSAAPNSLLGAMRR</sequence>
<keyword evidence="8" id="KW-1185">Reference proteome</keyword>
<dbReference type="SUPFAM" id="SSF56672">
    <property type="entry name" value="DNA/RNA polymerases"/>
    <property type="match status" value="1"/>
</dbReference>
<evidence type="ECO:0000256" key="1">
    <source>
        <dbReference type="ARBA" id="ARBA00022679"/>
    </source>
</evidence>
<keyword evidence="3" id="KW-0540">Nuclease</keyword>
<dbReference type="Gene3D" id="3.30.420.10">
    <property type="entry name" value="Ribonuclease H-like superfamily/Ribonuclease H"/>
    <property type="match status" value="1"/>
</dbReference>
<dbReference type="InterPro" id="IPR043128">
    <property type="entry name" value="Rev_trsase/Diguanyl_cyclase"/>
</dbReference>
<dbReference type="CDD" id="cd00303">
    <property type="entry name" value="retropepsin_like"/>
    <property type="match status" value="1"/>
</dbReference>
<dbReference type="InterPro" id="IPR021109">
    <property type="entry name" value="Peptidase_aspartic_dom_sf"/>
</dbReference>
<dbReference type="InterPro" id="IPR008042">
    <property type="entry name" value="Retrotrans_Pao"/>
</dbReference>
<feature type="compositionally biased region" description="Polar residues" evidence="5">
    <location>
        <begin position="578"/>
        <end position="594"/>
    </location>
</feature>
<feature type="region of interest" description="Disordered" evidence="5">
    <location>
        <begin position="109"/>
        <end position="184"/>
    </location>
</feature>
<dbReference type="RefSeq" id="XP_002785101.1">
    <property type="nucleotide sequence ID" value="XM_002785055.1"/>
</dbReference>
<dbReference type="GeneID" id="9052902"/>
<proteinExistence type="predicted"/>
<dbReference type="Proteomes" id="UP000007800">
    <property type="component" value="Unassembled WGS sequence"/>
</dbReference>
<keyword evidence="1" id="KW-0808">Transferase</keyword>
<feature type="domain" description="Integrase catalytic" evidence="6">
    <location>
        <begin position="1768"/>
        <end position="1945"/>
    </location>
</feature>
<keyword evidence="2" id="KW-0548">Nucleotidyltransferase</keyword>
<dbReference type="PROSITE" id="PS50994">
    <property type="entry name" value="INTEGRASE"/>
    <property type="match status" value="1"/>
</dbReference>
<keyword evidence="4" id="KW-0255">Endonuclease</keyword>
<organism evidence="8">
    <name type="scientific">Perkinsus marinus (strain ATCC 50983 / TXsc)</name>
    <dbReference type="NCBI Taxonomy" id="423536"/>
    <lineage>
        <taxon>Eukaryota</taxon>
        <taxon>Sar</taxon>
        <taxon>Alveolata</taxon>
        <taxon>Perkinsozoa</taxon>
        <taxon>Perkinsea</taxon>
        <taxon>Perkinsida</taxon>
        <taxon>Perkinsidae</taxon>
        <taxon>Perkinsus</taxon>
    </lineage>
</organism>
<keyword evidence="4" id="KW-0378">Hydrolase</keyword>
<name>C5KF95_PERM5</name>
<feature type="compositionally biased region" description="Pro residues" evidence="5">
    <location>
        <begin position="544"/>
        <end position="561"/>
    </location>
</feature>
<evidence type="ECO:0000256" key="3">
    <source>
        <dbReference type="ARBA" id="ARBA00022722"/>
    </source>
</evidence>
<dbReference type="GO" id="GO:0003676">
    <property type="term" value="F:nucleic acid binding"/>
    <property type="evidence" value="ECO:0007669"/>
    <property type="project" value="InterPro"/>
</dbReference>
<protein>
    <recommendedName>
        <fullName evidence="6">Integrase catalytic domain-containing protein</fullName>
    </recommendedName>
</protein>
<dbReference type="GO" id="GO:0004519">
    <property type="term" value="F:endonuclease activity"/>
    <property type="evidence" value="ECO:0007669"/>
    <property type="project" value="UniProtKB-KW"/>
</dbReference>
<dbReference type="Pfam" id="PF17921">
    <property type="entry name" value="Integrase_H2C2"/>
    <property type="match status" value="1"/>
</dbReference>
<dbReference type="EMBL" id="GG672691">
    <property type="protein sequence ID" value="EER16897.1"/>
    <property type="molecule type" value="Genomic_DNA"/>
</dbReference>
<dbReference type="InterPro" id="IPR001878">
    <property type="entry name" value="Znf_CCHC"/>
</dbReference>
<feature type="compositionally biased region" description="Polar residues" evidence="5">
    <location>
        <begin position="124"/>
        <end position="136"/>
    </location>
</feature>
<dbReference type="InParanoid" id="C5KF95"/>
<feature type="compositionally biased region" description="Low complexity" evidence="5">
    <location>
        <begin position="525"/>
        <end position="536"/>
    </location>
</feature>
<dbReference type="OrthoDB" id="8194935at2759"/>
<dbReference type="SMART" id="SM00343">
    <property type="entry name" value="ZnF_C2HC"/>
    <property type="match status" value="3"/>
</dbReference>
<dbReference type="PANTHER" id="PTHR37984:SF5">
    <property type="entry name" value="PROTEIN NYNRIN-LIKE"/>
    <property type="match status" value="1"/>
</dbReference>
<dbReference type="InterPro" id="IPR001584">
    <property type="entry name" value="Integrase_cat-core"/>
</dbReference>
<gene>
    <name evidence="7" type="ORF">Pmar_PMAR004749</name>
</gene>
<dbReference type="PANTHER" id="PTHR37984">
    <property type="entry name" value="PROTEIN CBG26694"/>
    <property type="match status" value="1"/>
</dbReference>
<dbReference type="InterPro" id="IPR043502">
    <property type="entry name" value="DNA/RNA_pol_sf"/>
</dbReference>
<dbReference type="GO" id="GO:0016779">
    <property type="term" value="F:nucleotidyltransferase activity"/>
    <property type="evidence" value="ECO:0007669"/>
    <property type="project" value="UniProtKB-KW"/>
</dbReference>
<dbReference type="Gene3D" id="3.10.10.10">
    <property type="entry name" value="HIV Type 1 Reverse Transcriptase, subunit A, domain 1"/>
    <property type="match status" value="1"/>
</dbReference>
<dbReference type="InterPro" id="IPR012337">
    <property type="entry name" value="RNaseH-like_sf"/>
</dbReference>
<evidence type="ECO:0000256" key="2">
    <source>
        <dbReference type="ARBA" id="ARBA00022695"/>
    </source>
</evidence>
<dbReference type="SUPFAM" id="SSF50630">
    <property type="entry name" value="Acid proteases"/>
    <property type="match status" value="1"/>
</dbReference>
<dbReference type="OMA" id="ERCHREY"/>
<dbReference type="Pfam" id="PF05380">
    <property type="entry name" value="Peptidase_A17"/>
    <property type="match status" value="1"/>
</dbReference>
<dbReference type="GO" id="GO:0008270">
    <property type="term" value="F:zinc ion binding"/>
    <property type="evidence" value="ECO:0007669"/>
    <property type="project" value="InterPro"/>
</dbReference>
<evidence type="ECO:0000313" key="8">
    <source>
        <dbReference type="Proteomes" id="UP000007800"/>
    </source>
</evidence>
<dbReference type="InterPro" id="IPR050951">
    <property type="entry name" value="Retrovirus_Pol_polyprotein"/>
</dbReference>
<dbReference type="Gene3D" id="2.40.70.10">
    <property type="entry name" value="Acid Proteases"/>
    <property type="match status" value="1"/>
</dbReference>
<dbReference type="InterPro" id="IPR041588">
    <property type="entry name" value="Integrase_H2C2"/>
</dbReference>
<feature type="region of interest" description="Disordered" evidence="5">
    <location>
        <begin position="510"/>
        <end position="608"/>
    </location>
</feature>